<dbReference type="NCBIfam" id="TIGR00229">
    <property type="entry name" value="sensory_box"/>
    <property type="match status" value="1"/>
</dbReference>
<dbReference type="Pfam" id="PF02518">
    <property type="entry name" value="HATPase_c"/>
    <property type="match status" value="1"/>
</dbReference>
<dbReference type="Pfam" id="PF00512">
    <property type="entry name" value="HisKA"/>
    <property type="match status" value="1"/>
</dbReference>
<dbReference type="PANTHER" id="PTHR43065:SF46">
    <property type="entry name" value="C4-DICARBOXYLATE TRANSPORT SENSOR PROTEIN DCTB"/>
    <property type="match status" value="1"/>
</dbReference>
<evidence type="ECO:0000256" key="1">
    <source>
        <dbReference type="ARBA" id="ARBA00000085"/>
    </source>
</evidence>
<dbReference type="InterPro" id="IPR000014">
    <property type="entry name" value="PAS"/>
</dbReference>
<gene>
    <name evidence="11" type="ORF">O0235_03275</name>
</gene>
<dbReference type="PROSITE" id="PS50112">
    <property type="entry name" value="PAS"/>
    <property type="match status" value="1"/>
</dbReference>
<dbReference type="SMART" id="SM00091">
    <property type="entry name" value="PAS"/>
    <property type="match status" value="1"/>
</dbReference>
<dbReference type="SUPFAM" id="SSF55785">
    <property type="entry name" value="PYP-like sensor domain (PAS domain)"/>
    <property type="match status" value="1"/>
</dbReference>
<evidence type="ECO:0000313" key="12">
    <source>
        <dbReference type="Proteomes" id="UP001212803"/>
    </source>
</evidence>
<dbReference type="SUPFAM" id="SSF55874">
    <property type="entry name" value="ATPase domain of HSP90 chaperone/DNA topoisomerase II/histidine kinase"/>
    <property type="match status" value="1"/>
</dbReference>
<dbReference type="InterPro" id="IPR004358">
    <property type="entry name" value="Sig_transdc_His_kin-like_C"/>
</dbReference>
<dbReference type="SMART" id="SM00388">
    <property type="entry name" value="HisKA"/>
    <property type="match status" value="1"/>
</dbReference>
<dbReference type="Proteomes" id="UP001212803">
    <property type="component" value="Chromosome"/>
</dbReference>
<dbReference type="EC" id="2.7.13.3" evidence="2"/>
<keyword evidence="3" id="KW-0597">Phosphoprotein</keyword>
<evidence type="ECO:0000313" key="11">
    <source>
        <dbReference type="EMBL" id="WBL36589.1"/>
    </source>
</evidence>
<dbReference type="EMBL" id="CP115149">
    <property type="protein sequence ID" value="WBL36589.1"/>
    <property type="molecule type" value="Genomic_DNA"/>
</dbReference>
<organism evidence="11 12">
    <name type="scientific">Tepidiforma flava</name>
    <dbReference type="NCBI Taxonomy" id="3004094"/>
    <lineage>
        <taxon>Bacteria</taxon>
        <taxon>Bacillati</taxon>
        <taxon>Chloroflexota</taxon>
        <taxon>Tepidiformia</taxon>
        <taxon>Tepidiformales</taxon>
        <taxon>Tepidiformaceae</taxon>
        <taxon>Tepidiforma</taxon>
    </lineage>
</organism>
<evidence type="ECO:0000256" key="5">
    <source>
        <dbReference type="ARBA" id="ARBA00022741"/>
    </source>
</evidence>
<evidence type="ECO:0000256" key="7">
    <source>
        <dbReference type="ARBA" id="ARBA00022840"/>
    </source>
</evidence>
<feature type="domain" description="PAS" evidence="10">
    <location>
        <begin position="24"/>
        <end position="68"/>
    </location>
</feature>
<dbReference type="Gene3D" id="3.30.565.10">
    <property type="entry name" value="Histidine kinase-like ATPase, C-terminal domain"/>
    <property type="match status" value="1"/>
</dbReference>
<dbReference type="InterPro" id="IPR003594">
    <property type="entry name" value="HATPase_dom"/>
</dbReference>
<evidence type="ECO:0000259" key="10">
    <source>
        <dbReference type="PROSITE" id="PS50112"/>
    </source>
</evidence>
<keyword evidence="5" id="KW-0547">Nucleotide-binding</keyword>
<dbReference type="SMART" id="SM00387">
    <property type="entry name" value="HATPase_c"/>
    <property type="match status" value="1"/>
</dbReference>
<name>A0ABY7M964_9CHLR</name>
<dbReference type="CDD" id="cd00130">
    <property type="entry name" value="PAS"/>
    <property type="match status" value="1"/>
</dbReference>
<keyword evidence="7" id="KW-0067">ATP-binding</keyword>
<accession>A0ABY7M964</accession>
<evidence type="ECO:0000256" key="6">
    <source>
        <dbReference type="ARBA" id="ARBA00022777"/>
    </source>
</evidence>
<protein>
    <recommendedName>
        <fullName evidence="2">histidine kinase</fullName>
        <ecNumber evidence="2">2.7.13.3</ecNumber>
    </recommendedName>
</protein>
<dbReference type="RefSeq" id="WP_270057111.1">
    <property type="nucleotide sequence ID" value="NZ_CP115149.1"/>
</dbReference>
<dbReference type="PROSITE" id="PS50109">
    <property type="entry name" value="HIS_KIN"/>
    <property type="match status" value="1"/>
</dbReference>
<dbReference type="PANTHER" id="PTHR43065">
    <property type="entry name" value="SENSOR HISTIDINE KINASE"/>
    <property type="match status" value="1"/>
</dbReference>
<evidence type="ECO:0000256" key="8">
    <source>
        <dbReference type="ARBA" id="ARBA00023012"/>
    </source>
</evidence>
<feature type="domain" description="Histidine kinase" evidence="9">
    <location>
        <begin position="158"/>
        <end position="387"/>
    </location>
</feature>
<dbReference type="InterPro" id="IPR003661">
    <property type="entry name" value="HisK_dim/P_dom"/>
</dbReference>
<dbReference type="InterPro" id="IPR005467">
    <property type="entry name" value="His_kinase_dom"/>
</dbReference>
<dbReference type="Gene3D" id="1.10.287.130">
    <property type="match status" value="1"/>
</dbReference>
<dbReference type="SUPFAM" id="SSF47384">
    <property type="entry name" value="Homodimeric domain of signal transducing histidine kinase"/>
    <property type="match status" value="1"/>
</dbReference>
<keyword evidence="6" id="KW-0418">Kinase</keyword>
<comment type="catalytic activity">
    <reaction evidence="1">
        <text>ATP + protein L-histidine = ADP + protein N-phospho-L-histidine.</text>
        <dbReference type="EC" id="2.7.13.3"/>
    </reaction>
</comment>
<evidence type="ECO:0000259" key="9">
    <source>
        <dbReference type="PROSITE" id="PS50109"/>
    </source>
</evidence>
<dbReference type="InterPro" id="IPR035965">
    <property type="entry name" value="PAS-like_dom_sf"/>
</dbReference>
<dbReference type="Gene3D" id="3.30.450.20">
    <property type="entry name" value="PAS domain"/>
    <property type="match status" value="1"/>
</dbReference>
<evidence type="ECO:0000256" key="2">
    <source>
        <dbReference type="ARBA" id="ARBA00012438"/>
    </source>
</evidence>
<keyword evidence="4" id="KW-0808">Transferase</keyword>
<proteinExistence type="predicted"/>
<sequence length="390" mass="41087">MDGDAMPHLIVVPGGRGSSWREAVVAGSPDGVLLVGRDGRIADANPAAERIFGTAPGGLAGRPVQEFVPARLRDRHAAEMAEFFTTAVSARGMAERGAVPAVRADGQEFMAEIALIPVTVEGAGAVACIVRDATERLEMEAALVRAEKLESLRVLSAGLAHDFNNILATVIGNAEFGLQVTDEGSPARLALHDIREAGRRAAEMVQQMLRFAGQGETAREPVELSLLAGETLQLLRSALGRGVRVQTHFSRVPVVVIGDVVGIRQVLMNLVINAGEAMRGNGVLTVRTGLQEVTERYLRSCRRVTCHGCGAAVPGPYGVIEVADTGVGMDAATRERIFDPYFSTKLAGRGLGLAAVAGVVGAHRGLIRVTSRPGRGTTFRVLLPAATDAR</sequence>
<dbReference type="Pfam" id="PF08448">
    <property type="entry name" value="PAS_4"/>
    <property type="match status" value="1"/>
</dbReference>
<keyword evidence="8" id="KW-0902">Two-component regulatory system</keyword>
<dbReference type="InterPro" id="IPR013656">
    <property type="entry name" value="PAS_4"/>
</dbReference>
<keyword evidence="12" id="KW-1185">Reference proteome</keyword>
<dbReference type="PRINTS" id="PR00344">
    <property type="entry name" value="BCTRLSENSOR"/>
</dbReference>
<dbReference type="InterPro" id="IPR036890">
    <property type="entry name" value="HATPase_C_sf"/>
</dbReference>
<evidence type="ECO:0000256" key="3">
    <source>
        <dbReference type="ARBA" id="ARBA00022553"/>
    </source>
</evidence>
<reference evidence="11 12" key="1">
    <citation type="journal article" date="2023" name="ISME J.">
        <title>Thermophilic Dehalococcoidia with unusual traits shed light on an unexpected past.</title>
        <authorList>
            <person name="Palmer M."/>
            <person name="Covington J.K."/>
            <person name="Zhou E.M."/>
            <person name="Thomas S.C."/>
            <person name="Habib N."/>
            <person name="Seymour C.O."/>
            <person name="Lai D."/>
            <person name="Johnston J."/>
            <person name="Hashimi A."/>
            <person name="Jiao J.Y."/>
            <person name="Muok A.R."/>
            <person name="Liu L."/>
            <person name="Xian W.D."/>
            <person name="Zhi X.Y."/>
            <person name="Li M.M."/>
            <person name="Silva L.P."/>
            <person name="Bowen B.P."/>
            <person name="Louie K."/>
            <person name="Briegel A."/>
            <person name="Pett-Ridge J."/>
            <person name="Weber P.K."/>
            <person name="Tocheva E.I."/>
            <person name="Woyke T."/>
            <person name="Northen T.R."/>
            <person name="Mayali X."/>
            <person name="Li W.J."/>
            <person name="Hedlund B.P."/>
        </authorList>
    </citation>
    <scope>NUCLEOTIDE SEQUENCE [LARGE SCALE GENOMIC DNA]</scope>
    <source>
        <strain evidence="11 12">YIM 72310</strain>
    </source>
</reference>
<evidence type="ECO:0000256" key="4">
    <source>
        <dbReference type="ARBA" id="ARBA00022679"/>
    </source>
</evidence>
<dbReference type="InterPro" id="IPR036097">
    <property type="entry name" value="HisK_dim/P_sf"/>
</dbReference>